<evidence type="ECO:0000313" key="5">
    <source>
        <dbReference type="Proteomes" id="UP000199045"/>
    </source>
</evidence>
<evidence type="ECO:0000256" key="1">
    <source>
        <dbReference type="ARBA" id="ARBA00008950"/>
    </source>
</evidence>
<dbReference type="Pfam" id="PF12850">
    <property type="entry name" value="Metallophos_2"/>
    <property type="match status" value="1"/>
</dbReference>
<dbReference type="Proteomes" id="UP000199045">
    <property type="component" value="Unassembled WGS sequence"/>
</dbReference>
<name>A0A1G7QS41_CHIFI</name>
<organism evidence="4 5">
    <name type="scientific">Chitinophaga filiformis</name>
    <name type="common">Myxococcus filiformis</name>
    <name type="synonym">Flexibacter filiformis</name>
    <dbReference type="NCBI Taxonomy" id="104663"/>
    <lineage>
        <taxon>Bacteria</taxon>
        <taxon>Pseudomonadati</taxon>
        <taxon>Bacteroidota</taxon>
        <taxon>Chitinophagia</taxon>
        <taxon>Chitinophagales</taxon>
        <taxon>Chitinophagaceae</taxon>
        <taxon>Chitinophaga</taxon>
    </lineage>
</organism>
<dbReference type="NCBIfam" id="TIGR00040">
    <property type="entry name" value="yfcE"/>
    <property type="match status" value="1"/>
</dbReference>
<dbReference type="SUPFAM" id="SSF56300">
    <property type="entry name" value="Metallo-dependent phosphatases"/>
    <property type="match status" value="1"/>
</dbReference>
<reference evidence="5" key="1">
    <citation type="submission" date="2016-10" db="EMBL/GenBank/DDBJ databases">
        <authorList>
            <person name="Varghese N."/>
            <person name="Submissions S."/>
        </authorList>
    </citation>
    <scope>NUCLEOTIDE SEQUENCE [LARGE SCALE GENOMIC DNA]</scope>
    <source>
        <strain evidence="5">DSM 527</strain>
    </source>
</reference>
<dbReference type="Gene3D" id="3.60.21.10">
    <property type="match status" value="1"/>
</dbReference>
<dbReference type="InterPro" id="IPR029052">
    <property type="entry name" value="Metallo-depent_PP-like"/>
</dbReference>
<dbReference type="EMBL" id="FNBN01000003">
    <property type="protein sequence ID" value="SDG00480.1"/>
    <property type="molecule type" value="Genomic_DNA"/>
</dbReference>
<dbReference type="GO" id="GO:0016787">
    <property type="term" value="F:hydrolase activity"/>
    <property type="evidence" value="ECO:0007669"/>
    <property type="project" value="UniProtKB-UniRule"/>
</dbReference>
<evidence type="ECO:0000313" key="4">
    <source>
        <dbReference type="EMBL" id="SDG00480.1"/>
    </source>
</evidence>
<proteinExistence type="inferred from homology"/>
<protein>
    <recommendedName>
        <fullName evidence="2">Phosphoesterase</fullName>
        <ecNumber evidence="2">3.1.4.-</ecNumber>
    </recommendedName>
</protein>
<dbReference type="OrthoDB" id="9785951at2"/>
<dbReference type="GO" id="GO:0046872">
    <property type="term" value="F:metal ion binding"/>
    <property type="evidence" value="ECO:0007669"/>
    <property type="project" value="UniProtKB-KW"/>
</dbReference>
<evidence type="ECO:0000256" key="2">
    <source>
        <dbReference type="RuleBase" id="RU362039"/>
    </source>
</evidence>
<dbReference type="InterPro" id="IPR024654">
    <property type="entry name" value="Calcineurin-like_PHP_lpxH"/>
</dbReference>
<dbReference type="STRING" id="104663.SAMN04488121_103143"/>
<keyword evidence="2" id="KW-0479">Metal-binding</keyword>
<dbReference type="AlphaFoldDB" id="A0A1G7QS41"/>
<accession>A0A1G7QS41</accession>
<comment type="similarity">
    <text evidence="1 2">Belongs to the metallophosphoesterase superfamily. YfcE family.</text>
</comment>
<comment type="cofactor">
    <cofactor evidence="2">
        <name>a divalent metal cation</name>
        <dbReference type="ChEBI" id="CHEBI:60240"/>
    </cofactor>
</comment>
<sequence>MKKIGLMSDTHSYLHPDVFRYFDKVDEVWHAGDIGNTELADKLEAFKPFRAVYGNIDGADLRVRYPLNLHFELEHVKVYITHIGGYPGKYAPGIKDELLKNGPKLFICGHSHILKVMPDPALKLLHINPGACGIQGWHKVKTLLRFELSDGNISQLEVIELPK</sequence>
<dbReference type="InterPro" id="IPR000979">
    <property type="entry name" value="Phosphodiesterase_MJ0936/Vps29"/>
</dbReference>
<dbReference type="RefSeq" id="WP_089832460.1">
    <property type="nucleotide sequence ID" value="NZ_FNBN01000003.1"/>
</dbReference>
<evidence type="ECO:0000259" key="3">
    <source>
        <dbReference type="Pfam" id="PF12850"/>
    </source>
</evidence>
<feature type="domain" description="Calcineurin-like phosphoesterase" evidence="3">
    <location>
        <begin position="3"/>
        <end position="150"/>
    </location>
</feature>
<dbReference type="EC" id="3.1.4.-" evidence="2"/>
<gene>
    <name evidence="4" type="ORF">SAMN04488121_103143</name>
</gene>